<evidence type="ECO:0000313" key="3">
    <source>
        <dbReference type="Proteomes" id="UP000724874"/>
    </source>
</evidence>
<evidence type="ECO:0000313" key="2">
    <source>
        <dbReference type="EMBL" id="KAF8910406.1"/>
    </source>
</evidence>
<dbReference type="InterPro" id="IPR001810">
    <property type="entry name" value="F-box_dom"/>
</dbReference>
<dbReference type="Pfam" id="PF13013">
    <property type="entry name" value="F-box-like_2"/>
    <property type="match status" value="1"/>
</dbReference>
<keyword evidence="3" id="KW-1185">Reference proteome</keyword>
<dbReference type="AlphaFoldDB" id="A0A9P5NZP6"/>
<gene>
    <name evidence="2" type="ORF">CPB84DRAFT_1821289</name>
</gene>
<proteinExistence type="predicted"/>
<accession>A0A9P5NZP6</accession>
<evidence type="ECO:0000259" key="1">
    <source>
        <dbReference type="Pfam" id="PF13013"/>
    </source>
</evidence>
<dbReference type="OrthoDB" id="2642492at2759"/>
<dbReference type="Gene3D" id="1.20.1280.50">
    <property type="match status" value="1"/>
</dbReference>
<dbReference type="Proteomes" id="UP000724874">
    <property type="component" value="Unassembled WGS sequence"/>
</dbReference>
<organism evidence="2 3">
    <name type="scientific">Gymnopilus junonius</name>
    <name type="common">Spectacular rustgill mushroom</name>
    <name type="synonym">Gymnopilus spectabilis subsp. junonius</name>
    <dbReference type="NCBI Taxonomy" id="109634"/>
    <lineage>
        <taxon>Eukaryota</taxon>
        <taxon>Fungi</taxon>
        <taxon>Dikarya</taxon>
        <taxon>Basidiomycota</taxon>
        <taxon>Agaricomycotina</taxon>
        <taxon>Agaricomycetes</taxon>
        <taxon>Agaricomycetidae</taxon>
        <taxon>Agaricales</taxon>
        <taxon>Agaricineae</taxon>
        <taxon>Hymenogastraceae</taxon>
        <taxon>Gymnopilus</taxon>
    </lineage>
</organism>
<feature type="domain" description="F-box" evidence="1">
    <location>
        <begin position="5"/>
        <end position="69"/>
    </location>
</feature>
<name>A0A9P5NZP6_GYMJU</name>
<sequence>MSLSKLSDEILRRIFEVNSDMSRDPTGHYLKNKLHAHNHVRSISQVCHKWRTIMLHKSSSLWARVIDLQLFKPDNKWIEIVLKRASTVLPLSAP</sequence>
<protein>
    <recommendedName>
        <fullName evidence="1">F-box domain-containing protein</fullName>
    </recommendedName>
</protein>
<comment type="caution">
    <text evidence="2">The sequence shown here is derived from an EMBL/GenBank/DDBJ whole genome shotgun (WGS) entry which is preliminary data.</text>
</comment>
<dbReference type="EMBL" id="JADNYJ010000006">
    <property type="protein sequence ID" value="KAF8910406.1"/>
    <property type="molecule type" value="Genomic_DNA"/>
</dbReference>
<reference evidence="2" key="1">
    <citation type="submission" date="2020-11" db="EMBL/GenBank/DDBJ databases">
        <authorList>
            <consortium name="DOE Joint Genome Institute"/>
            <person name="Ahrendt S."/>
            <person name="Riley R."/>
            <person name="Andreopoulos W."/>
            <person name="LaButti K."/>
            <person name="Pangilinan J."/>
            <person name="Ruiz-duenas F.J."/>
            <person name="Barrasa J.M."/>
            <person name="Sanchez-Garcia M."/>
            <person name="Camarero S."/>
            <person name="Miyauchi S."/>
            <person name="Serrano A."/>
            <person name="Linde D."/>
            <person name="Babiker R."/>
            <person name="Drula E."/>
            <person name="Ayuso-Fernandez I."/>
            <person name="Pacheco R."/>
            <person name="Padilla G."/>
            <person name="Ferreira P."/>
            <person name="Barriuso J."/>
            <person name="Kellner H."/>
            <person name="Castanera R."/>
            <person name="Alfaro M."/>
            <person name="Ramirez L."/>
            <person name="Pisabarro A.G."/>
            <person name="Kuo A."/>
            <person name="Tritt A."/>
            <person name="Lipzen A."/>
            <person name="He G."/>
            <person name="Yan M."/>
            <person name="Ng V."/>
            <person name="Cullen D."/>
            <person name="Martin F."/>
            <person name="Rosso M.-N."/>
            <person name="Henrissat B."/>
            <person name="Hibbett D."/>
            <person name="Martinez A.T."/>
            <person name="Grigoriev I.V."/>
        </authorList>
    </citation>
    <scope>NUCLEOTIDE SEQUENCE</scope>
    <source>
        <strain evidence="2">AH 44721</strain>
    </source>
</reference>